<dbReference type="AlphaFoldDB" id="A0A0K2U791"/>
<keyword evidence="9" id="KW-0472">Membrane</keyword>
<dbReference type="EMBL" id="HACA01016529">
    <property type="protein sequence ID" value="CDW33890.1"/>
    <property type="molecule type" value="Transcribed_RNA"/>
</dbReference>
<proteinExistence type="inferred from homology"/>
<dbReference type="GO" id="GO:0016758">
    <property type="term" value="F:hexosyltransferase activity"/>
    <property type="evidence" value="ECO:0007669"/>
    <property type="project" value="InterPro"/>
</dbReference>
<keyword evidence="7" id="KW-1133">Transmembrane helix</keyword>
<evidence type="ECO:0000256" key="1">
    <source>
        <dbReference type="ARBA" id="ARBA00004323"/>
    </source>
</evidence>
<evidence type="ECO:0000256" key="4">
    <source>
        <dbReference type="ARBA" id="ARBA00022679"/>
    </source>
</evidence>
<dbReference type="Pfam" id="PF01762">
    <property type="entry name" value="Galactosyl_T"/>
    <property type="match status" value="1"/>
</dbReference>
<accession>A0A0K2U791</accession>
<dbReference type="GO" id="GO:0000139">
    <property type="term" value="C:Golgi membrane"/>
    <property type="evidence" value="ECO:0007669"/>
    <property type="project" value="UniProtKB-SubCell"/>
</dbReference>
<organism evidence="11">
    <name type="scientific">Lepeophtheirus salmonis</name>
    <name type="common">Salmon louse</name>
    <name type="synonym">Caligus salmonis</name>
    <dbReference type="NCBI Taxonomy" id="72036"/>
    <lineage>
        <taxon>Eukaryota</taxon>
        <taxon>Metazoa</taxon>
        <taxon>Ecdysozoa</taxon>
        <taxon>Arthropoda</taxon>
        <taxon>Crustacea</taxon>
        <taxon>Multicrustacea</taxon>
        <taxon>Hexanauplia</taxon>
        <taxon>Copepoda</taxon>
        <taxon>Siphonostomatoida</taxon>
        <taxon>Caligidae</taxon>
        <taxon>Lepeophtheirus</taxon>
    </lineage>
</organism>
<dbReference type="PANTHER" id="PTHR11214">
    <property type="entry name" value="BETA-1,3-N-ACETYLGLUCOSAMINYLTRANSFERASE"/>
    <property type="match status" value="1"/>
</dbReference>
<dbReference type="PROSITE" id="PS51257">
    <property type="entry name" value="PROKAR_LIPOPROTEIN"/>
    <property type="match status" value="1"/>
</dbReference>
<protein>
    <recommendedName>
        <fullName evidence="10">Hexosyltransferase</fullName>
        <ecNumber evidence="10">2.4.1.-</ecNumber>
    </recommendedName>
</protein>
<dbReference type="PANTHER" id="PTHR11214:SF235">
    <property type="entry name" value="HEXOSYLTRANSFERASE"/>
    <property type="match status" value="1"/>
</dbReference>
<evidence type="ECO:0000256" key="6">
    <source>
        <dbReference type="ARBA" id="ARBA00022968"/>
    </source>
</evidence>
<keyword evidence="4 11" id="KW-0808">Transferase</keyword>
<comment type="subcellular location">
    <subcellularLocation>
        <location evidence="1 10">Golgi apparatus membrane</location>
        <topology evidence="1 10">Single-pass type II membrane protein</topology>
    </subcellularLocation>
</comment>
<evidence type="ECO:0000256" key="10">
    <source>
        <dbReference type="RuleBase" id="RU363063"/>
    </source>
</evidence>
<dbReference type="OrthoDB" id="2139606at2759"/>
<keyword evidence="6" id="KW-0735">Signal-anchor</keyword>
<sequence length="374" mass="42784">MRRLMRVIACSIFCTLFLSCIILLPRLDSFSHNNPIRQGDDILLNQSISSIKYLLEPKCDTSANLTIIITSKSSNFGLRNAQRSAIPLIIGVQERIFLLALDPDVSNSSLIEESVKYGDILLGDFYEDYHRLSYKNGMGLIWVANTCRSDKEKYILKMDDDIMVRVDRLQKELPYIFEDADDKYSLAGYVQDNNKPSRSRSSKWFTDYSDSVYPDFLAGWAYVTTQKTVQLIASTIMSDKHFIFWIDDVWITGILAHKHLGLKLKSLNRFFAEYRDYIDQCCFTDMSLECMYWIGPSDRSIRAIEAFGKQCSTIKCSHESIVQKEPMKLRSCSEGACLRWSSPESSSNKMSCLSKYANPFQLPHSKGVGEVIPL</sequence>
<evidence type="ECO:0000256" key="7">
    <source>
        <dbReference type="ARBA" id="ARBA00022989"/>
    </source>
</evidence>
<dbReference type="Gene3D" id="3.90.550.50">
    <property type="match status" value="1"/>
</dbReference>
<evidence type="ECO:0000256" key="9">
    <source>
        <dbReference type="ARBA" id="ARBA00023136"/>
    </source>
</evidence>
<keyword evidence="3 10" id="KW-0328">Glycosyltransferase</keyword>
<comment type="similarity">
    <text evidence="2 10">Belongs to the glycosyltransferase 31 family.</text>
</comment>
<dbReference type="GO" id="GO:0006493">
    <property type="term" value="P:protein O-linked glycosylation"/>
    <property type="evidence" value="ECO:0007669"/>
    <property type="project" value="TreeGrafter"/>
</dbReference>
<evidence type="ECO:0000313" key="11">
    <source>
        <dbReference type="EMBL" id="CDW33890.1"/>
    </source>
</evidence>
<dbReference type="EC" id="2.4.1.-" evidence="10"/>
<reference evidence="11" key="1">
    <citation type="submission" date="2014-05" db="EMBL/GenBank/DDBJ databases">
        <authorList>
            <person name="Chronopoulou M."/>
        </authorList>
    </citation>
    <scope>NUCLEOTIDE SEQUENCE</scope>
    <source>
        <tissue evidence="11">Whole organism</tissue>
    </source>
</reference>
<name>A0A0K2U791_LEPSM</name>
<keyword evidence="5" id="KW-0812">Transmembrane</keyword>
<evidence type="ECO:0000256" key="2">
    <source>
        <dbReference type="ARBA" id="ARBA00008661"/>
    </source>
</evidence>
<dbReference type="InterPro" id="IPR002659">
    <property type="entry name" value="Glyco_trans_31"/>
</dbReference>
<evidence type="ECO:0000256" key="3">
    <source>
        <dbReference type="ARBA" id="ARBA00022676"/>
    </source>
</evidence>
<keyword evidence="8 10" id="KW-0333">Golgi apparatus</keyword>
<evidence type="ECO:0000256" key="8">
    <source>
        <dbReference type="ARBA" id="ARBA00023034"/>
    </source>
</evidence>
<evidence type="ECO:0000256" key="5">
    <source>
        <dbReference type="ARBA" id="ARBA00022692"/>
    </source>
</evidence>